<organism evidence="1 2">
    <name type="scientific">Bacteroides fragilis str. 3988T(B)14</name>
    <dbReference type="NCBI Taxonomy" id="1339315"/>
    <lineage>
        <taxon>Bacteria</taxon>
        <taxon>Pseudomonadati</taxon>
        <taxon>Bacteroidota</taxon>
        <taxon>Bacteroidia</taxon>
        <taxon>Bacteroidales</taxon>
        <taxon>Bacteroidaceae</taxon>
        <taxon>Bacteroides</taxon>
    </lineage>
</organism>
<accession>A0A015SM46</accession>
<evidence type="ECO:0000313" key="1">
    <source>
        <dbReference type="EMBL" id="EXY73274.1"/>
    </source>
</evidence>
<comment type="caution">
    <text evidence="1">The sequence shown here is derived from an EMBL/GenBank/DDBJ whole genome shotgun (WGS) entry which is preliminary data.</text>
</comment>
<evidence type="ECO:0000313" key="2">
    <source>
        <dbReference type="Proteomes" id="UP000020529"/>
    </source>
</evidence>
<proteinExistence type="predicted"/>
<protein>
    <submittedName>
        <fullName evidence="1">Uncharacterized protein</fullName>
    </submittedName>
</protein>
<dbReference type="PATRIC" id="fig|1339315.3.peg.3656"/>
<dbReference type="EMBL" id="JGCY01000370">
    <property type="protein sequence ID" value="EXY73274.1"/>
    <property type="molecule type" value="Genomic_DNA"/>
</dbReference>
<dbReference type="AlphaFoldDB" id="A0A015SM46"/>
<sequence length="37" mass="3986">MNLLIFSSHTSFSVKAILSVSTPSPKKILNERVPTAA</sequence>
<gene>
    <name evidence="1" type="ORF">M124_2979</name>
</gene>
<name>A0A015SM46_BACFG</name>
<dbReference type="Proteomes" id="UP000020529">
    <property type="component" value="Unassembled WGS sequence"/>
</dbReference>
<reference evidence="1 2" key="1">
    <citation type="submission" date="2014-02" db="EMBL/GenBank/DDBJ databases">
        <authorList>
            <person name="Sears C."/>
            <person name="Carroll K."/>
            <person name="Sack B.R."/>
            <person name="Qadri F."/>
            <person name="Myers L.L."/>
            <person name="Chung G.-T."/>
            <person name="Escheverria P."/>
            <person name="Fraser C.M."/>
            <person name="Sadzewicz L."/>
            <person name="Shefchek K.A."/>
            <person name="Tallon L."/>
            <person name="Das S.P."/>
            <person name="Daugherty S."/>
            <person name="Mongodin E.F."/>
        </authorList>
    </citation>
    <scope>NUCLEOTIDE SEQUENCE [LARGE SCALE GENOMIC DNA]</scope>
    <source>
        <strain evidence="2">3988T(B)14</strain>
    </source>
</reference>